<evidence type="ECO:0000256" key="1">
    <source>
        <dbReference type="ARBA" id="ARBA00004370"/>
    </source>
</evidence>
<reference evidence="12" key="1">
    <citation type="submission" date="2023-03" db="EMBL/GenBank/DDBJ databases">
        <title>Massive genome expansion in bonnet fungi (Mycena s.s.) driven by repeated elements and novel gene families across ecological guilds.</title>
        <authorList>
            <consortium name="Lawrence Berkeley National Laboratory"/>
            <person name="Harder C.B."/>
            <person name="Miyauchi S."/>
            <person name="Viragh M."/>
            <person name="Kuo A."/>
            <person name="Thoen E."/>
            <person name="Andreopoulos B."/>
            <person name="Lu D."/>
            <person name="Skrede I."/>
            <person name="Drula E."/>
            <person name="Henrissat B."/>
            <person name="Morin E."/>
            <person name="Kohler A."/>
            <person name="Barry K."/>
            <person name="LaButti K."/>
            <person name="Morin E."/>
            <person name="Salamov A."/>
            <person name="Lipzen A."/>
            <person name="Mereny Z."/>
            <person name="Hegedus B."/>
            <person name="Baldrian P."/>
            <person name="Stursova M."/>
            <person name="Weitz H."/>
            <person name="Taylor A."/>
            <person name="Grigoriev I.V."/>
            <person name="Nagy L.G."/>
            <person name="Martin F."/>
            <person name="Kauserud H."/>
        </authorList>
    </citation>
    <scope>NUCLEOTIDE SEQUENCE</scope>
    <source>
        <strain evidence="12">CBHHK200</strain>
    </source>
</reference>
<dbReference type="PROSITE" id="PS50893">
    <property type="entry name" value="ABC_TRANSPORTER_2"/>
    <property type="match status" value="2"/>
</dbReference>
<feature type="transmembrane region" description="Helical" evidence="9">
    <location>
        <begin position="1008"/>
        <end position="1026"/>
    </location>
</feature>
<feature type="transmembrane region" description="Helical" evidence="9">
    <location>
        <begin position="565"/>
        <end position="589"/>
    </location>
</feature>
<dbReference type="GO" id="GO:0005524">
    <property type="term" value="F:ATP binding"/>
    <property type="evidence" value="ECO:0007669"/>
    <property type="project" value="UniProtKB-KW"/>
</dbReference>
<comment type="caution">
    <text evidence="12">The sequence shown here is derived from an EMBL/GenBank/DDBJ whole genome shotgun (WGS) entry which is preliminary data.</text>
</comment>
<dbReference type="Gene3D" id="1.20.1560.10">
    <property type="entry name" value="ABC transporter type 1, transmembrane domain"/>
    <property type="match status" value="2"/>
</dbReference>
<dbReference type="InterPro" id="IPR036640">
    <property type="entry name" value="ABC1_TM_sf"/>
</dbReference>
<keyword evidence="6 9" id="KW-1133">Transmembrane helix</keyword>
<keyword evidence="7 9" id="KW-0472">Membrane</keyword>
<evidence type="ECO:0000256" key="9">
    <source>
        <dbReference type="SAM" id="Phobius"/>
    </source>
</evidence>
<feature type="transmembrane region" description="Helical" evidence="9">
    <location>
        <begin position="118"/>
        <end position="137"/>
    </location>
</feature>
<evidence type="ECO:0000256" key="6">
    <source>
        <dbReference type="ARBA" id="ARBA00022989"/>
    </source>
</evidence>
<dbReference type="Proteomes" id="UP001218188">
    <property type="component" value="Unassembled WGS sequence"/>
</dbReference>
<protein>
    <recommendedName>
        <fullName evidence="14">Multidrug resistance-associated ABC transporter</fullName>
    </recommendedName>
</protein>
<dbReference type="CDD" id="cd03244">
    <property type="entry name" value="ABCC_MRP_domain2"/>
    <property type="match status" value="1"/>
</dbReference>
<feature type="region of interest" description="Disordered" evidence="8">
    <location>
        <begin position="403"/>
        <end position="434"/>
    </location>
</feature>
<feature type="transmembrane region" description="Helical" evidence="9">
    <location>
        <begin position="1181"/>
        <end position="1206"/>
    </location>
</feature>
<feature type="region of interest" description="Disordered" evidence="8">
    <location>
        <begin position="685"/>
        <end position="725"/>
    </location>
</feature>
<feature type="transmembrane region" description="Helical" evidence="9">
    <location>
        <begin position="294"/>
        <end position="315"/>
    </location>
</feature>
<dbReference type="GO" id="GO:0140359">
    <property type="term" value="F:ABC-type transporter activity"/>
    <property type="evidence" value="ECO:0007669"/>
    <property type="project" value="InterPro"/>
</dbReference>
<feature type="compositionally biased region" description="Low complexity" evidence="8">
    <location>
        <begin position="1509"/>
        <end position="1521"/>
    </location>
</feature>
<dbReference type="CDD" id="cd18596">
    <property type="entry name" value="ABC_6TM_VMR1_D1_like"/>
    <property type="match status" value="1"/>
</dbReference>
<feature type="transmembrane region" description="Helical" evidence="9">
    <location>
        <begin position="335"/>
        <end position="352"/>
    </location>
</feature>
<proteinExistence type="predicted"/>
<evidence type="ECO:0000256" key="7">
    <source>
        <dbReference type="ARBA" id="ARBA00023136"/>
    </source>
</evidence>
<dbReference type="SUPFAM" id="SSF90123">
    <property type="entry name" value="ABC transporter transmembrane region"/>
    <property type="match status" value="2"/>
</dbReference>
<evidence type="ECO:0000313" key="13">
    <source>
        <dbReference type="Proteomes" id="UP001218188"/>
    </source>
</evidence>
<feature type="domain" description="ABC transmembrane type-1" evidence="11">
    <location>
        <begin position="1095"/>
        <end position="1334"/>
    </location>
</feature>
<accession>A0AAD6WLQ5</accession>
<dbReference type="GO" id="GO:0016887">
    <property type="term" value="F:ATP hydrolysis activity"/>
    <property type="evidence" value="ECO:0007669"/>
    <property type="project" value="InterPro"/>
</dbReference>
<dbReference type="SMART" id="SM00382">
    <property type="entry name" value="AAA"/>
    <property type="match status" value="2"/>
</dbReference>
<feature type="transmembrane region" description="Helical" evidence="9">
    <location>
        <begin position="1279"/>
        <end position="1302"/>
    </location>
</feature>
<dbReference type="InterPro" id="IPR011527">
    <property type="entry name" value="ABC1_TM_dom"/>
</dbReference>
<keyword evidence="13" id="KW-1185">Reference proteome</keyword>
<keyword evidence="2" id="KW-0813">Transport</keyword>
<dbReference type="CDD" id="cd03250">
    <property type="entry name" value="ABCC_MRP_domain1"/>
    <property type="match status" value="1"/>
</dbReference>
<feature type="region of interest" description="Disordered" evidence="8">
    <location>
        <begin position="1495"/>
        <end position="1529"/>
    </location>
</feature>
<gene>
    <name evidence="12" type="ORF">C8F04DRAFT_1015810</name>
</gene>
<evidence type="ECO:0000256" key="2">
    <source>
        <dbReference type="ARBA" id="ARBA00022448"/>
    </source>
</evidence>
<dbReference type="InterPro" id="IPR017871">
    <property type="entry name" value="ABC_transporter-like_CS"/>
</dbReference>
<dbReference type="Pfam" id="PF00005">
    <property type="entry name" value="ABC_tran"/>
    <property type="match status" value="2"/>
</dbReference>
<dbReference type="CDD" id="cd18604">
    <property type="entry name" value="ABC_6TM_VMR1_D2_like"/>
    <property type="match status" value="1"/>
</dbReference>
<dbReference type="InterPro" id="IPR027417">
    <property type="entry name" value="P-loop_NTPase"/>
</dbReference>
<evidence type="ECO:0000256" key="3">
    <source>
        <dbReference type="ARBA" id="ARBA00022692"/>
    </source>
</evidence>
<evidence type="ECO:0000313" key="12">
    <source>
        <dbReference type="EMBL" id="KAJ7018923.1"/>
    </source>
</evidence>
<feature type="domain" description="ABC transporter" evidence="10">
    <location>
        <begin position="1376"/>
        <end position="1651"/>
    </location>
</feature>
<dbReference type="GO" id="GO:0016020">
    <property type="term" value="C:membrane"/>
    <property type="evidence" value="ECO:0007669"/>
    <property type="project" value="UniProtKB-SubCell"/>
</dbReference>
<evidence type="ECO:0000259" key="10">
    <source>
        <dbReference type="PROSITE" id="PS50893"/>
    </source>
</evidence>
<dbReference type="PROSITE" id="PS00211">
    <property type="entry name" value="ABC_TRANSPORTER_1"/>
    <property type="match status" value="2"/>
</dbReference>
<evidence type="ECO:0000256" key="8">
    <source>
        <dbReference type="SAM" id="MobiDB-lite"/>
    </source>
</evidence>
<feature type="compositionally biased region" description="Low complexity" evidence="8">
    <location>
        <begin position="403"/>
        <end position="423"/>
    </location>
</feature>
<feature type="domain" description="ABC transmembrane type-1" evidence="11">
    <location>
        <begin position="295"/>
        <end position="624"/>
    </location>
</feature>
<feature type="transmembrane region" description="Helical" evidence="9">
    <location>
        <begin position="93"/>
        <end position="112"/>
    </location>
</feature>
<feature type="transmembrane region" description="Helical" evidence="9">
    <location>
        <begin position="595"/>
        <end position="620"/>
    </location>
</feature>
<dbReference type="EMBL" id="JARJCM010000316">
    <property type="protein sequence ID" value="KAJ7018923.1"/>
    <property type="molecule type" value="Genomic_DNA"/>
</dbReference>
<feature type="transmembrane region" description="Helical" evidence="9">
    <location>
        <begin position="183"/>
        <end position="204"/>
    </location>
</feature>
<name>A0AAD6WLQ5_9AGAR</name>
<feature type="compositionally biased region" description="Basic and acidic residues" evidence="8">
    <location>
        <begin position="424"/>
        <end position="434"/>
    </location>
</feature>
<keyword evidence="3 9" id="KW-0812">Transmembrane</keyword>
<feature type="transmembrane region" description="Helical" evidence="9">
    <location>
        <begin position="20"/>
        <end position="38"/>
    </location>
</feature>
<sequence length="1674" mass="184313">MSLCPDAGLLDLRDACVRGAWATLIPTFLVLAFCSVKFHPVLPAPIHRLTLTIKAPFKQFLTLREAEGLLSGASDGIEEEDVPRYDIPVWRPLLAVIGLAQSVAWAGIAAFAFTTAAYVWQGISALLVSGTWLYTAARAATHLTATPPYDLFTLYIVYFVTGLIQLAGYLFEYNVDGTPLPGRTVLVGMGLNVASTLLVLLAVLQMPLGVPSGRTDVAQIGVTVSPEDYTPLWKWISFSWIYPLIKQGTYTTLSDKDVFQLSPNMQSRPVFIKFSTLKLPTLVQKLWAANSLDIIVDFLLTVLSVVFNYAGPFFLKRILDAIDKESPTRRDKGTAYIYAFLMLLCAVLKAQTDLQHLWCGRRASTRIRVELIAAVYDKALKRKDFSGLVDKDKARDAAERKAAAAAGTSAKKTQTKAQKQAAARRAEKADDPKAGADTGKIVNLMAGDQTRVSTIVSGAYNIYGAPVEIVVGSSFLYALLGWSAFAGFVVLLVGWPLNSYVARRRVRMHKGELKARDGRMSVVNELIGAVKFIKFFAWEERWIKRALDAREVEMKWMIKSRLNSLMFFLIWALAPILLSTISFLTYVMLGNELTIGTAFTAIALFGMIRSPLNVIPSWVVRFLQTRISLNRIAVYLEEDEVTAQVSSLKKDVSIPLLDGAEEEGLGLEGATLRWNQLAEEEDIEATGAVPVGKQRGSPESSIDGSTARGDDSGSEGGGHDHENNRFELRDISVMFPEGKLSVITGPTASGKTALLMALLGEMTLLPGGRIIMSKNLSKIDEYGNMHGISYAAQSPWLRHQSIKDNILFGYPFDEARYKQVIECCALQPDLDVLEDGDATEIGARGVNLSGGQKARVALARAVYVRSKFVLLDDPLSAVDSHTARLLFDKLLRGPLLANRTVVLVTHHVDLVLSGAHYLVRMLDGRIDVQGTVEDLRMQGVLDDITHDAAADAKAEEPVAALEGDIDNLDDPDADKKSSKPRKLVKDEHRAVGGVKWAIYKSYLQASSYWIWGFLLFAVLVGQGLSVTEKLWIKTWGTAYKQNRTMMLHSYQTFSSLNPEYPIDGSFNFAQVESRFQTSGLFNIHWPSAVEHPLFYVGIYAAIGLTTAFVGLCSAAAQYTGALRASRLLFRQLLVSVVRATFRFHDTTPLGRMLNRFGLDMDKIDSDLAGSLQTVNSSLAGFFASVITITFVFPGFLFPAIILGVIYRRLALGYLNTGRDLRRMESNSRSPIYSDFGELLEGIVTVRAFSAENRFLDNLHARINTATKYWYVFWMTNRWLLLNFDCLGGVAVFITALFSITFLDNDAGMAGLAMTSALNFTNAVYWACRNWTGLEVDLNSVERVVEYLKLPQEPPAIIESNRPPAYWPSSSRNDTLMSVENLVVKYSPELPAVLQDISFTLKAGERIGLIGRTGSGKSTLAMSILREFSVDPVSGRIVIDGIDISTIGINDLRSRLTFIPQDATLFSGTLRDNLDPFGDHDDAACMDALHRVHMITDSPTESRGPSRGHSTAASPTSSRPPSINGSTTDASLFTDVDTRVSVSLDTQVSAGGTNFSQGQRQLIAMARALLRRSSVVVMDEATSSVDFATDAKIQKAIREEFTDSLLITVAHRLKTIIDYDRLVVLDHGKVVEFDTPFSLIQREDGVFRSMCLKSGSFGELEAAARAKAEAQQQVW</sequence>
<organism evidence="12 13">
    <name type="scientific">Mycena alexandri</name>
    <dbReference type="NCBI Taxonomy" id="1745969"/>
    <lineage>
        <taxon>Eukaryota</taxon>
        <taxon>Fungi</taxon>
        <taxon>Dikarya</taxon>
        <taxon>Basidiomycota</taxon>
        <taxon>Agaricomycotina</taxon>
        <taxon>Agaricomycetes</taxon>
        <taxon>Agaricomycetidae</taxon>
        <taxon>Agaricales</taxon>
        <taxon>Marasmiineae</taxon>
        <taxon>Mycenaceae</taxon>
        <taxon>Mycena</taxon>
    </lineage>
</organism>
<feature type="domain" description="ABC transporter" evidence="10">
    <location>
        <begin position="707"/>
        <end position="948"/>
    </location>
</feature>
<dbReference type="Gene3D" id="3.40.50.300">
    <property type="entry name" value="P-loop containing nucleotide triphosphate hydrolases"/>
    <property type="match status" value="2"/>
</dbReference>
<dbReference type="PANTHER" id="PTHR24223">
    <property type="entry name" value="ATP-BINDING CASSETTE SUB-FAMILY C"/>
    <property type="match status" value="1"/>
</dbReference>
<evidence type="ECO:0000256" key="5">
    <source>
        <dbReference type="ARBA" id="ARBA00022840"/>
    </source>
</evidence>
<evidence type="ECO:0000256" key="4">
    <source>
        <dbReference type="ARBA" id="ARBA00022741"/>
    </source>
</evidence>
<evidence type="ECO:0000259" key="11">
    <source>
        <dbReference type="PROSITE" id="PS50929"/>
    </source>
</evidence>
<keyword evidence="5" id="KW-0067">ATP-binding</keyword>
<dbReference type="PANTHER" id="PTHR24223:SF415">
    <property type="entry name" value="FI20190P1"/>
    <property type="match status" value="1"/>
</dbReference>
<evidence type="ECO:0008006" key="14">
    <source>
        <dbReference type="Google" id="ProtNLM"/>
    </source>
</evidence>
<dbReference type="Pfam" id="PF00664">
    <property type="entry name" value="ABC_membrane"/>
    <property type="match status" value="3"/>
</dbReference>
<dbReference type="InterPro" id="IPR003439">
    <property type="entry name" value="ABC_transporter-like_ATP-bd"/>
</dbReference>
<feature type="transmembrane region" description="Helical" evidence="9">
    <location>
        <begin position="475"/>
        <end position="497"/>
    </location>
</feature>
<feature type="transmembrane region" description="Helical" evidence="9">
    <location>
        <begin position="1093"/>
        <end position="1115"/>
    </location>
</feature>
<keyword evidence="4" id="KW-0547">Nucleotide-binding</keyword>
<dbReference type="InterPro" id="IPR050173">
    <property type="entry name" value="ABC_transporter_C-like"/>
</dbReference>
<dbReference type="PROSITE" id="PS50929">
    <property type="entry name" value="ABC_TM1F"/>
    <property type="match status" value="2"/>
</dbReference>
<feature type="transmembrane region" description="Helical" evidence="9">
    <location>
        <begin position="1127"/>
        <end position="1144"/>
    </location>
</feature>
<dbReference type="SUPFAM" id="SSF52540">
    <property type="entry name" value="P-loop containing nucleoside triphosphate hydrolases"/>
    <property type="match status" value="2"/>
</dbReference>
<comment type="subcellular location">
    <subcellularLocation>
        <location evidence="1">Membrane</location>
    </subcellularLocation>
</comment>
<feature type="transmembrane region" description="Helical" evidence="9">
    <location>
        <begin position="149"/>
        <end position="171"/>
    </location>
</feature>
<dbReference type="InterPro" id="IPR003593">
    <property type="entry name" value="AAA+_ATPase"/>
</dbReference>